<organism evidence="2 3">
    <name type="scientific">Archangium lansingense</name>
    <dbReference type="NCBI Taxonomy" id="2995310"/>
    <lineage>
        <taxon>Bacteria</taxon>
        <taxon>Pseudomonadati</taxon>
        <taxon>Myxococcota</taxon>
        <taxon>Myxococcia</taxon>
        <taxon>Myxococcales</taxon>
        <taxon>Cystobacterineae</taxon>
        <taxon>Archangiaceae</taxon>
        <taxon>Archangium</taxon>
    </lineage>
</organism>
<dbReference type="Proteomes" id="UP001207654">
    <property type="component" value="Unassembled WGS sequence"/>
</dbReference>
<comment type="caution">
    <text evidence="2">The sequence shown here is derived from an EMBL/GenBank/DDBJ whole genome shotgun (WGS) entry which is preliminary data.</text>
</comment>
<keyword evidence="1" id="KW-0732">Signal</keyword>
<gene>
    <name evidence="2" type="ORF">OV287_48045</name>
</gene>
<evidence type="ECO:0000313" key="2">
    <source>
        <dbReference type="EMBL" id="MCY1082223.1"/>
    </source>
</evidence>
<feature type="signal peptide" evidence="1">
    <location>
        <begin position="1"/>
        <end position="27"/>
    </location>
</feature>
<evidence type="ECO:0000256" key="1">
    <source>
        <dbReference type="SAM" id="SignalP"/>
    </source>
</evidence>
<feature type="chain" id="PRO_5045367935" description="DUF1302 domain-containing protein" evidence="1">
    <location>
        <begin position="28"/>
        <end position="748"/>
    </location>
</feature>
<dbReference type="EMBL" id="JAPNKA010000001">
    <property type="protein sequence ID" value="MCY1082223.1"/>
    <property type="molecule type" value="Genomic_DNA"/>
</dbReference>
<evidence type="ECO:0008006" key="4">
    <source>
        <dbReference type="Google" id="ProtNLM"/>
    </source>
</evidence>
<name>A0ABT4AKK4_9BACT</name>
<protein>
    <recommendedName>
        <fullName evidence="4">DUF1302 domain-containing protein</fullName>
    </recommendedName>
</protein>
<sequence>MKTKSLRKGAVALTAAATLLPATVSLAQEAPKLQIGGTTYTKWLYGNTRQQGAMYNFTTIPNEGSGDNGIGTELELLLNARLSSAVEVRGRIHSRFSQNFWSNFGGFGGNPNAPCVNGDCGEFDARSNQYIKLRGLAVTLTPGYLIDSATIGANDFGQFDPYVVGRIRYIDRDNAYGVLVQGSALERKLTYDVAGISLPRLWAGPNYTTGAFHTTDASYVFQGKYAFNDMFDVGGIFQYAIDNELNTGDFNLDNGRELFPRFRNGVGGVKAGFHWGSVLDVRGAFYRSYMHAENTNYFGVDDKDPRWVPKSFNDINKYSPVPAGKHEDNTWKVDLTLNDPLEIGLSLNAQAFSIGADYVAIMAARRESDVLLTEGHDASFAFPGPNNAKYGVFAGNPTNIGYGGWTSESQQVATLNVDNEFTDFDEPMAETAIGWKGVTFNPVYSNGALDVAGEYSFITYNQNWQAWGDDSRSVTDTDYPGTELGSGVLHNFRSAYQPFQEKQTQIVALKARYVLDFGRGIDVFGKFKYIHDTDKRLNDKKYLPYQDGDCPGGGVACAGNKRYYYDDGAGTQRSTADAVYFQNPGLVTNTDGVSGYQFKPFDDISDDDRVLNYTSFNLGAGYQLTDDLYASLSYTKFMADLQDGNTAFQSYNLHQMVSGKHDKNLVSLKAKYILAGVEFGLEGQYIFGTYTPDYGTGFVPQAADEKISKDHGVAVGSLGFANRYGGWNPLDTRSFEHMRLKAFMKAQF</sequence>
<proteinExistence type="predicted"/>
<reference evidence="2 3" key="1">
    <citation type="submission" date="2022-11" db="EMBL/GenBank/DDBJ databases">
        <title>Minimal conservation of predation-associated metabolite biosynthetic gene clusters underscores biosynthetic potential of Myxococcota including descriptions for ten novel species: Archangium lansinium sp. nov., Myxococcus landrumus sp. nov., Nannocystis bai.</title>
        <authorList>
            <person name="Ahearne A."/>
            <person name="Stevens C."/>
            <person name="Phillips K."/>
        </authorList>
    </citation>
    <scope>NUCLEOTIDE SEQUENCE [LARGE SCALE GENOMIC DNA]</scope>
    <source>
        <strain evidence="2 3">MIWBW</strain>
    </source>
</reference>
<evidence type="ECO:0000313" key="3">
    <source>
        <dbReference type="Proteomes" id="UP001207654"/>
    </source>
</evidence>
<dbReference type="RefSeq" id="WP_267540799.1">
    <property type="nucleotide sequence ID" value="NZ_JAPNKA010000001.1"/>
</dbReference>
<keyword evidence="3" id="KW-1185">Reference proteome</keyword>
<accession>A0ABT4AKK4</accession>